<sequence length="112" mass="12576">MGWFSSSTEPAPKKAADGGSIAPDRTSRQQCWIGRDKFFACLDANNIIDALKEDSAARSKCSKEIQEFESACSATWAKYFKEKRVMEHRRDQTIQRIKREDIGSAAAQKGTK</sequence>
<dbReference type="AlphaFoldDB" id="A0A022VNI7"/>
<keyword evidence="5" id="KW-0963">Cytoplasm</keyword>
<keyword evidence="8" id="KW-0539">Nucleus</keyword>
<reference evidence="10" key="1">
    <citation type="submission" date="2014-02" db="EMBL/GenBank/DDBJ databases">
        <title>The Genome Sequence of Trichophyton rubrum (morphotype fischeri) CBS 288.86.</title>
        <authorList>
            <consortium name="The Broad Institute Genomics Platform"/>
            <person name="Cuomo C.A."/>
            <person name="White T.C."/>
            <person name="Graser Y."/>
            <person name="Martinez-Rossi N."/>
            <person name="Heitman J."/>
            <person name="Young S.K."/>
            <person name="Zeng Q."/>
            <person name="Gargeya S."/>
            <person name="Abouelleil A."/>
            <person name="Alvarado L."/>
            <person name="Chapman S.B."/>
            <person name="Gainer-Dewar J."/>
            <person name="Goldberg J."/>
            <person name="Griggs A."/>
            <person name="Gujja S."/>
            <person name="Hansen M."/>
            <person name="Howarth C."/>
            <person name="Imamovic A."/>
            <person name="Larimer J."/>
            <person name="Martinez D."/>
            <person name="Murphy C."/>
            <person name="Pearson M.D."/>
            <person name="Persinoti G."/>
            <person name="Poon T."/>
            <person name="Priest M."/>
            <person name="Roberts A.D."/>
            <person name="Saif S."/>
            <person name="Shea T.D."/>
            <person name="Sykes S.N."/>
            <person name="Wortman J."/>
            <person name="Nusbaum C."/>
            <person name="Birren B."/>
        </authorList>
    </citation>
    <scope>NUCLEOTIDE SEQUENCE [LARGE SCALE GENOMIC DNA]</scope>
    <source>
        <strain evidence="10">CBS 288.86</strain>
    </source>
</reference>
<protein>
    <recommendedName>
        <fullName evidence="11">Cytochrome c oxidase assembly factor 6</fullName>
    </recommendedName>
</protein>
<dbReference type="HOGENOM" id="CLU_142408_0_0_1"/>
<dbReference type="EMBL" id="KK207939">
    <property type="protein sequence ID" value="EZF47862.1"/>
    <property type="molecule type" value="Genomic_DNA"/>
</dbReference>
<dbReference type="Proteomes" id="UP000023758">
    <property type="component" value="Unassembled WGS sequence"/>
</dbReference>
<feature type="region of interest" description="Disordered" evidence="9">
    <location>
        <begin position="1"/>
        <end position="26"/>
    </location>
</feature>
<evidence type="ECO:0008006" key="11">
    <source>
        <dbReference type="Google" id="ProtNLM"/>
    </source>
</evidence>
<evidence type="ECO:0000256" key="8">
    <source>
        <dbReference type="ARBA" id="ARBA00023242"/>
    </source>
</evidence>
<name>A0A022VNI7_TRIRU</name>
<dbReference type="Pfam" id="PF02297">
    <property type="entry name" value="COX6B"/>
    <property type="match status" value="1"/>
</dbReference>
<dbReference type="GO" id="GO:0005634">
    <property type="term" value="C:nucleus"/>
    <property type="evidence" value="ECO:0007669"/>
    <property type="project" value="UniProtKB-SubCell"/>
</dbReference>
<comment type="similarity">
    <text evidence="4">Belongs to the cytochrome c oxidase subunit 6B family.</text>
</comment>
<evidence type="ECO:0000256" key="4">
    <source>
        <dbReference type="ARBA" id="ARBA00006425"/>
    </source>
</evidence>
<dbReference type="PANTHER" id="PTHR47677:SF1">
    <property type="entry name" value="CYTOCHROME C OXIDASE ASSEMBLY FACTOR 6"/>
    <property type="match status" value="1"/>
</dbReference>
<dbReference type="InterPro" id="IPR048280">
    <property type="entry name" value="COX6B-like"/>
</dbReference>
<dbReference type="InterPro" id="IPR048281">
    <property type="entry name" value="COA6_fun"/>
</dbReference>
<evidence type="ECO:0000313" key="10">
    <source>
        <dbReference type="EMBL" id="EZF47862.1"/>
    </source>
</evidence>
<evidence type="ECO:0000256" key="5">
    <source>
        <dbReference type="ARBA" id="ARBA00022490"/>
    </source>
</evidence>
<proteinExistence type="inferred from homology"/>
<comment type="subcellular location">
    <subcellularLocation>
        <location evidence="2">Cytoplasm</location>
    </subcellularLocation>
    <subcellularLocation>
        <location evidence="3">Mitochondrion intermembrane space</location>
    </subcellularLocation>
    <subcellularLocation>
        <location evidence="1">Nucleus</location>
    </subcellularLocation>
</comment>
<dbReference type="PANTHER" id="PTHR47677">
    <property type="entry name" value="CYTOCHROME C OXIDASE ASSEMBLY FACTOR 6"/>
    <property type="match status" value="1"/>
</dbReference>
<evidence type="ECO:0000256" key="7">
    <source>
        <dbReference type="ARBA" id="ARBA00023157"/>
    </source>
</evidence>
<dbReference type="FunFam" id="1.10.10.140:FF:000003">
    <property type="entry name" value="Cytochrome c oxidase assembly factor 6"/>
    <property type="match status" value="1"/>
</dbReference>
<evidence type="ECO:0000256" key="9">
    <source>
        <dbReference type="SAM" id="MobiDB-lite"/>
    </source>
</evidence>
<keyword evidence="7" id="KW-1015">Disulfide bond</keyword>
<evidence type="ECO:0000256" key="2">
    <source>
        <dbReference type="ARBA" id="ARBA00004496"/>
    </source>
</evidence>
<evidence type="ECO:0000256" key="6">
    <source>
        <dbReference type="ARBA" id="ARBA00023128"/>
    </source>
</evidence>
<keyword evidence="6" id="KW-0496">Mitochondrion</keyword>
<dbReference type="OrthoDB" id="5545577at2759"/>
<dbReference type="InterPro" id="IPR036549">
    <property type="entry name" value="CX6/COA6-like_sf"/>
</dbReference>
<accession>A0A022VNI7</accession>
<evidence type="ECO:0000256" key="1">
    <source>
        <dbReference type="ARBA" id="ARBA00004123"/>
    </source>
</evidence>
<dbReference type="GO" id="GO:0033617">
    <property type="term" value="P:mitochondrial respiratory chain complex IV assembly"/>
    <property type="evidence" value="ECO:0007669"/>
    <property type="project" value="TreeGrafter"/>
</dbReference>
<evidence type="ECO:0000256" key="3">
    <source>
        <dbReference type="ARBA" id="ARBA00004569"/>
    </source>
</evidence>
<dbReference type="GO" id="GO:0005758">
    <property type="term" value="C:mitochondrial intermembrane space"/>
    <property type="evidence" value="ECO:0007669"/>
    <property type="project" value="UniProtKB-SubCell"/>
</dbReference>
<organism evidence="10">
    <name type="scientific">Trichophyton rubrum CBS 288.86</name>
    <dbReference type="NCBI Taxonomy" id="1215330"/>
    <lineage>
        <taxon>Eukaryota</taxon>
        <taxon>Fungi</taxon>
        <taxon>Dikarya</taxon>
        <taxon>Ascomycota</taxon>
        <taxon>Pezizomycotina</taxon>
        <taxon>Eurotiomycetes</taxon>
        <taxon>Eurotiomycetidae</taxon>
        <taxon>Onygenales</taxon>
        <taxon>Arthrodermataceae</taxon>
        <taxon>Trichophyton</taxon>
    </lineage>
</organism>
<gene>
    <name evidence="10" type="ORF">H103_08379</name>
</gene>
<dbReference type="SUPFAM" id="SSF47694">
    <property type="entry name" value="Cytochrome c oxidase subunit h"/>
    <property type="match status" value="1"/>
</dbReference>
<dbReference type="Gene3D" id="1.10.10.140">
    <property type="entry name" value="Cytochrome c oxidase, subunit VIb"/>
    <property type="match status" value="1"/>
</dbReference>